<evidence type="ECO:0000313" key="3">
    <source>
        <dbReference type="Proteomes" id="UP001597380"/>
    </source>
</evidence>
<evidence type="ECO:0000256" key="1">
    <source>
        <dbReference type="SAM" id="SignalP"/>
    </source>
</evidence>
<organism evidence="2 3">
    <name type="scientific">Corallincola platygyrae</name>
    <dbReference type="NCBI Taxonomy" id="1193278"/>
    <lineage>
        <taxon>Bacteria</taxon>
        <taxon>Pseudomonadati</taxon>
        <taxon>Pseudomonadota</taxon>
        <taxon>Gammaproteobacteria</taxon>
        <taxon>Alteromonadales</taxon>
        <taxon>Psychromonadaceae</taxon>
        <taxon>Corallincola</taxon>
    </lineage>
</organism>
<dbReference type="RefSeq" id="WP_345339286.1">
    <property type="nucleotide sequence ID" value="NZ_BAABLI010000008.1"/>
</dbReference>
<dbReference type="EMBL" id="JBHUHT010000012">
    <property type="protein sequence ID" value="MFD2096331.1"/>
    <property type="molecule type" value="Genomic_DNA"/>
</dbReference>
<gene>
    <name evidence="2" type="ORF">ACFSJ3_10080</name>
</gene>
<reference evidence="3" key="1">
    <citation type="journal article" date="2019" name="Int. J. Syst. Evol. Microbiol.">
        <title>The Global Catalogue of Microorganisms (GCM) 10K type strain sequencing project: providing services to taxonomists for standard genome sequencing and annotation.</title>
        <authorList>
            <consortium name="The Broad Institute Genomics Platform"/>
            <consortium name="The Broad Institute Genome Sequencing Center for Infectious Disease"/>
            <person name="Wu L."/>
            <person name="Ma J."/>
        </authorList>
    </citation>
    <scope>NUCLEOTIDE SEQUENCE [LARGE SCALE GENOMIC DNA]</scope>
    <source>
        <strain evidence="3">CGMCC 1.10992</strain>
    </source>
</reference>
<name>A0ABW4XLF3_9GAMM</name>
<accession>A0ABW4XLF3</accession>
<dbReference type="Proteomes" id="UP001597380">
    <property type="component" value="Unassembled WGS sequence"/>
</dbReference>
<comment type="caution">
    <text evidence="2">The sequence shown here is derived from an EMBL/GenBank/DDBJ whole genome shotgun (WGS) entry which is preliminary data.</text>
</comment>
<keyword evidence="1" id="KW-0732">Signal</keyword>
<evidence type="ECO:0000313" key="2">
    <source>
        <dbReference type="EMBL" id="MFD2096331.1"/>
    </source>
</evidence>
<evidence type="ECO:0008006" key="4">
    <source>
        <dbReference type="Google" id="ProtNLM"/>
    </source>
</evidence>
<feature type="signal peptide" evidence="1">
    <location>
        <begin position="1"/>
        <end position="18"/>
    </location>
</feature>
<keyword evidence="3" id="KW-1185">Reference proteome</keyword>
<protein>
    <recommendedName>
        <fullName evidence="4">Transglutaminase domain-containing protein</fullName>
    </recommendedName>
</protein>
<proteinExistence type="predicted"/>
<feature type="chain" id="PRO_5046951821" description="Transglutaminase domain-containing protein" evidence="1">
    <location>
        <begin position="19"/>
        <end position="312"/>
    </location>
</feature>
<sequence>MRLIVLTIIGLISWSGLAQQLDASQTRTDNELKLNFSWLDRNQKKQNLGFGIPLDALKQQQQKSKAYRPQIADRHAYISLQKKAATYDHKQVQIKISQQPNALTWQVKSKDSDFEAKVRGALHQAAQEARQAYYQRNNYRLYESPWGETGVIPDHLHYMKVSVPAMKPLAKLIVERFPNAPARQVADYLLPFIQSIPYVTQDSRITSANLSYLPPLRVLEENRGDCDSKAVLLAAIMKAVYPQLSMAMIYMPNHAMLGLRMPYLETDLKVQDQGINYIVAEVAGPAQIRLASAGESSRNAILNGNYSVLPMP</sequence>